<dbReference type="InterPro" id="IPR000832">
    <property type="entry name" value="GPCR_2_secretin-like"/>
</dbReference>
<comment type="subcellular location">
    <subcellularLocation>
        <location evidence="1">Membrane</location>
        <topology evidence="1">Multi-pass membrane protein</topology>
    </subcellularLocation>
</comment>
<proteinExistence type="inferred from homology"/>
<evidence type="ECO:0000313" key="13">
    <source>
        <dbReference type="Proteomes" id="UP000759131"/>
    </source>
</evidence>
<dbReference type="Pfam" id="PF01825">
    <property type="entry name" value="GPS"/>
    <property type="match status" value="1"/>
</dbReference>
<dbReference type="SMART" id="SM00020">
    <property type="entry name" value="Tryp_SPc"/>
    <property type="match status" value="2"/>
</dbReference>
<dbReference type="PANTHER" id="PTHR24256">
    <property type="entry name" value="TRYPTASE-RELATED"/>
    <property type="match status" value="1"/>
</dbReference>
<feature type="transmembrane region" description="Helical" evidence="7">
    <location>
        <begin position="569"/>
        <end position="591"/>
    </location>
</feature>
<dbReference type="InterPro" id="IPR001254">
    <property type="entry name" value="Trypsin_dom"/>
</dbReference>
<feature type="domain" description="GAIN-B" evidence="9">
    <location>
        <begin position="296"/>
        <end position="448"/>
    </location>
</feature>
<dbReference type="Gene3D" id="2.40.10.10">
    <property type="entry name" value="Trypsin-like serine proteases"/>
    <property type="match status" value="3"/>
</dbReference>
<dbReference type="InterPro" id="IPR009003">
    <property type="entry name" value="Peptidase_S1_PA"/>
</dbReference>
<organism evidence="12">
    <name type="scientific">Medioppia subpectinata</name>
    <dbReference type="NCBI Taxonomy" id="1979941"/>
    <lineage>
        <taxon>Eukaryota</taxon>
        <taxon>Metazoa</taxon>
        <taxon>Ecdysozoa</taxon>
        <taxon>Arthropoda</taxon>
        <taxon>Chelicerata</taxon>
        <taxon>Arachnida</taxon>
        <taxon>Acari</taxon>
        <taxon>Acariformes</taxon>
        <taxon>Sarcoptiformes</taxon>
        <taxon>Oribatida</taxon>
        <taxon>Brachypylina</taxon>
        <taxon>Oppioidea</taxon>
        <taxon>Oppiidae</taxon>
        <taxon>Medioppia</taxon>
    </lineage>
</organism>
<dbReference type="InterPro" id="IPR057244">
    <property type="entry name" value="GAIN_B"/>
</dbReference>
<dbReference type="InterPro" id="IPR018114">
    <property type="entry name" value="TRYPSIN_HIS"/>
</dbReference>
<dbReference type="PROSITE" id="PS50240">
    <property type="entry name" value="TRYPSIN_DOM"/>
    <property type="match status" value="2"/>
</dbReference>
<feature type="chain" id="PRO_5036210959" evidence="8">
    <location>
        <begin position="23"/>
        <end position="1033"/>
    </location>
</feature>
<keyword evidence="8" id="KW-0732">Signal</keyword>
<dbReference type="GO" id="GO:0006508">
    <property type="term" value="P:proteolysis"/>
    <property type="evidence" value="ECO:0007669"/>
    <property type="project" value="InterPro"/>
</dbReference>
<dbReference type="CDD" id="cd00190">
    <property type="entry name" value="Tryp_SPc"/>
    <property type="match status" value="1"/>
</dbReference>
<evidence type="ECO:0000256" key="4">
    <source>
        <dbReference type="ARBA" id="ARBA00023136"/>
    </source>
</evidence>
<dbReference type="EMBL" id="CAJPIZ010001733">
    <property type="protein sequence ID" value="CAG2103996.1"/>
    <property type="molecule type" value="Genomic_DNA"/>
</dbReference>
<dbReference type="InterPro" id="IPR043504">
    <property type="entry name" value="Peptidase_S1_PA_chymotrypsin"/>
</dbReference>
<dbReference type="SUPFAM" id="SSF50494">
    <property type="entry name" value="Trypsin-like serine proteases"/>
    <property type="match status" value="2"/>
</dbReference>
<dbReference type="InterPro" id="IPR051487">
    <property type="entry name" value="Ser/Thr_Proteases_Immune/Dev"/>
</dbReference>
<evidence type="ECO:0000256" key="3">
    <source>
        <dbReference type="ARBA" id="ARBA00022989"/>
    </source>
</evidence>
<evidence type="ECO:0000259" key="9">
    <source>
        <dbReference type="PROSITE" id="PS50221"/>
    </source>
</evidence>
<dbReference type="Gene3D" id="1.20.1070.10">
    <property type="entry name" value="Rhodopsin 7-helix transmembrane proteins"/>
    <property type="match status" value="1"/>
</dbReference>
<dbReference type="Pfam" id="PF00002">
    <property type="entry name" value="7tm_2"/>
    <property type="match status" value="1"/>
</dbReference>
<evidence type="ECO:0000256" key="5">
    <source>
        <dbReference type="ARBA" id="ARBA00023157"/>
    </source>
</evidence>
<feature type="transmembrane region" description="Helical" evidence="7">
    <location>
        <begin position="524"/>
        <end position="548"/>
    </location>
</feature>
<name>A0A7R9KIB6_9ACAR</name>
<gene>
    <name evidence="12" type="ORF">OSB1V03_LOCUS4021</name>
</gene>
<keyword evidence="13" id="KW-1185">Reference proteome</keyword>
<evidence type="ECO:0000256" key="2">
    <source>
        <dbReference type="ARBA" id="ARBA00022692"/>
    </source>
</evidence>
<dbReference type="Gene3D" id="2.60.220.50">
    <property type="match status" value="1"/>
</dbReference>
<evidence type="ECO:0000256" key="8">
    <source>
        <dbReference type="SAM" id="SignalP"/>
    </source>
</evidence>
<feature type="domain" description="Peptidase S1" evidence="10">
    <location>
        <begin position="516"/>
        <end position="803"/>
    </location>
</feature>
<keyword evidence="2 7" id="KW-0812">Transmembrane</keyword>
<keyword evidence="3 7" id="KW-1133">Transmembrane helix</keyword>
<protein>
    <submittedName>
        <fullName evidence="12">Uncharacterized protein</fullName>
    </submittedName>
</protein>
<dbReference type="InterPro" id="IPR000203">
    <property type="entry name" value="GPS"/>
</dbReference>
<accession>A0A7R9KIB6</accession>
<feature type="signal peptide" evidence="8">
    <location>
        <begin position="1"/>
        <end position="22"/>
    </location>
</feature>
<dbReference type="InterPro" id="IPR001314">
    <property type="entry name" value="Peptidase_S1A"/>
</dbReference>
<dbReference type="EMBL" id="OC856308">
    <property type="protein sequence ID" value="CAD7623566.1"/>
    <property type="molecule type" value="Genomic_DNA"/>
</dbReference>
<reference evidence="12" key="1">
    <citation type="submission" date="2020-11" db="EMBL/GenBank/DDBJ databases">
        <authorList>
            <person name="Tran Van P."/>
        </authorList>
    </citation>
    <scope>NUCLEOTIDE SEQUENCE</scope>
</reference>
<evidence type="ECO:0000313" key="12">
    <source>
        <dbReference type="EMBL" id="CAD7623566.1"/>
    </source>
</evidence>
<dbReference type="SMART" id="SM00303">
    <property type="entry name" value="GPS"/>
    <property type="match status" value="1"/>
</dbReference>
<dbReference type="PRINTS" id="PR00722">
    <property type="entry name" value="CHYMOTRYPSIN"/>
</dbReference>
<dbReference type="PROSITE" id="PS00134">
    <property type="entry name" value="TRYPSIN_HIS"/>
    <property type="match status" value="1"/>
</dbReference>
<keyword evidence="4 7" id="KW-0472">Membrane</keyword>
<keyword evidence="5" id="KW-1015">Disulfide bond</keyword>
<dbReference type="PROSITE" id="PS50261">
    <property type="entry name" value="G_PROTEIN_RECEP_F2_4"/>
    <property type="match status" value="1"/>
</dbReference>
<dbReference type="InterPro" id="IPR046338">
    <property type="entry name" value="GAIN_dom_sf"/>
</dbReference>
<evidence type="ECO:0000259" key="10">
    <source>
        <dbReference type="PROSITE" id="PS50240"/>
    </source>
</evidence>
<evidence type="ECO:0000259" key="11">
    <source>
        <dbReference type="PROSITE" id="PS50261"/>
    </source>
</evidence>
<comment type="similarity">
    <text evidence="6">Belongs to the peptidase S1 family. CLIP subfamily.</text>
</comment>
<evidence type="ECO:0000256" key="7">
    <source>
        <dbReference type="SAM" id="Phobius"/>
    </source>
</evidence>
<feature type="transmembrane region" description="Helical" evidence="7">
    <location>
        <begin position="498"/>
        <end position="518"/>
    </location>
</feature>
<feature type="domain" description="Peptidase S1" evidence="10">
    <location>
        <begin position="834"/>
        <end position="1033"/>
    </location>
</feature>
<dbReference type="GO" id="GO:0016020">
    <property type="term" value="C:membrane"/>
    <property type="evidence" value="ECO:0007669"/>
    <property type="project" value="UniProtKB-SubCell"/>
</dbReference>
<dbReference type="Pfam" id="PF00089">
    <property type="entry name" value="Trypsin"/>
    <property type="match status" value="2"/>
</dbReference>
<dbReference type="OrthoDB" id="6514990at2759"/>
<feature type="domain" description="G-protein coupled receptors family 2 profile 2" evidence="11">
    <location>
        <begin position="454"/>
        <end position="584"/>
    </location>
</feature>
<evidence type="ECO:0000256" key="6">
    <source>
        <dbReference type="ARBA" id="ARBA00024195"/>
    </source>
</evidence>
<dbReference type="Proteomes" id="UP000759131">
    <property type="component" value="Unassembled WGS sequence"/>
</dbReference>
<dbReference type="GO" id="GO:0004930">
    <property type="term" value="F:G protein-coupled receptor activity"/>
    <property type="evidence" value="ECO:0007669"/>
    <property type="project" value="InterPro"/>
</dbReference>
<sequence>MIRNKIFLKFAIICLLIQKTLNTDNLSDSIETDYSLDVDSYSSPNETDNSSSSVDDYMKTTIEQTVINTTKLGPIMSTIPITLGTTVPTVTETTVTTETMRIMKCNTDGQYDGEYGIGHWPPVPAGDQSCVDCPDMSDGQACWHCLDTGLLAPNGPNWMLCNHWLHELVETDIDCIDKAIGVMDTIAKQTVNNNTIVYSVKLSQVLSIVTKVQSFVDTSDGGTVAIDVWIDYMDKVVESLAHILDQKYAWSNSTDDEKTTLASTILINAQSSAYTLSLQQNMSTESVVEVFNEDFYVNTFFRYVNKELRFPINTSHHSSIIIPSDIVVIDTTGEASHTATGAIIRNIDAYLLANITDDYEINSDILSFSLTNNSNILDLNKEVIITLQHKQRLMFGDESDCVFWDFNASQWSSRGCVKDVTQSDLWHTVCKCKHLTNFAALMDVTGRESKSLVKSLLTYICSIVSIVAHILTINLIIRSRQRFAAINARNADLCEMRAIITTNLCVCLMITNFLVIIGMDRTNILWLCQLSSASLLYSLLSSFSWMLLEGYYLYKSLVACFNSQFRARYLYLTGYGLPLAILIVSFITIYFKENILWEIFFDERYNYFFGSLNWTYGFERKLTHIICHPLNTYDKNEDNFADIALMRVAEPIRPVNVFGYYQINSICLPKAGQQFTGAATLAGWGVTRWRHPISDMFIYEKTQILQRAPNMPIVNMKTCQSMYSVTTRFKLSQYLDDNIVCCGGHQMGSWSGDSGGPLVYYNVTSGKAVIIGVASMAEPYDWERPSLFTRVAKYVDWIHEDIIDNYNSVDPIEANSEFDLNGVKCGLKHAENYIVGGQTAAVGDFPFLVLIKLNGNTVCGGAIIDNIWVVTAAHCFKDKERQIADYTVHAGANTLHDGDIYKLSAVRFSFDGMNHDICLIKMDRPFSFGAKVGTICLPRTQREEPSGTLTAAGWGRLFEKEAPATVLQRVDLTIISDEQCATMYTDKHVTIMRSNMCTYREGHDTCEGDSGGPAFQSHNGRFKLLGVVSFGEY</sequence>
<dbReference type="GO" id="GO:0004252">
    <property type="term" value="F:serine-type endopeptidase activity"/>
    <property type="evidence" value="ECO:0007669"/>
    <property type="project" value="InterPro"/>
</dbReference>
<evidence type="ECO:0000256" key="1">
    <source>
        <dbReference type="ARBA" id="ARBA00004141"/>
    </source>
</evidence>
<dbReference type="GO" id="GO:0007166">
    <property type="term" value="P:cell surface receptor signaling pathway"/>
    <property type="evidence" value="ECO:0007669"/>
    <property type="project" value="InterPro"/>
</dbReference>
<dbReference type="PROSITE" id="PS50221">
    <property type="entry name" value="GAIN_B"/>
    <property type="match status" value="1"/>
</dbReference>
<dbReference type="AlphaFoldDB" id="A0A7R9KIB6"/>
<feature type="transmembrane region" description="Helical" evidence="7">
    <location>
        <begin position="456"/>
        <end position="477"/>
    </location>
</feature>
<dbReference type="InterPro" id="IPR017981">
    <property type="entry name" value="GPCR_2-like_7TM"/>
</dbReference>